<comment type="caution">
    <text evidence="6">The sequence shown here is derived from an EMBL/GenBank/DDBJ whole genome shotgun (WGS) entry which is preliminary data.</text>
</comment>
<dbReference type="Proteomes" id="UP000028531">
    <property type="component" value="Unassembled WGS sequence"/>
</dbReference>
<dbReference type="InterPro" id="IPR002563">
    <property type="entry name" value="Flavin_Rdtase-like_dom"/>
</dbReference>
<name>A0A084JTJ5_NONUL</name>
<keyword evidence="9" id="KW-1185">Reference proteome</keyword>
<dbReference type="GeneID" id="90595429"/>
<dbReference type="Pfam" id="PF01613">
    <property type="entry name" value="Flavin_Reduct"/>
    <property type="match status" value="1"/>
</dbReference>
<dbReference type="OrthoDB" id="9794638at2"/>
<gene>
    <name evidence="6" type="ORF">IL45_09005</name>
    <name evidence="7" type="ORF">LY02_00325</name>
</gene>
<dbReference type="InterPro" id="IPR012349">
    <property type="entry name" value="Split_barrel_FMN-bd"/>
</dbReference>
<dbReference type="EMBL" id="PVNA01000001">
    <property type="protein sequence ID" value="PRX15112.1"/>
    <property type="molecule type" value="Genomic_DNA"/>
</dbReference>
<dbReference type="EMBL" id="JPJI01000032">
    <property type="protein sequence ID" value="KEZ92279.1"/>
    <property type="molecule type" value="Genomic_DNA"/>
</dbReference>
<evidence type="ECO:0000313" key="9">
    <source>
        <dbReference type="Proteomes" id="UP000239997"/>
    </source>
</evidence>
<keyword evidence="2" id="KW-0285">Flavoprotein</keyword>
<reference evidence="7 9" key="2">
    <citation type="submission" date="2018-03" db="EMBL/GenBank/DDBJ databases">
        <title>Genomic Encyclopedia of Archaeal and Bacterial Type Strains, Phase II (KMG-II): from individual species to whole genera.</title>
        <authorList>
            <person name="Goeker M."/>
        </authorList>
    </citation>
    <scope>NUCLEOTIDE SEQUENCE [LARGE SCALE GENOMIC DNA]</scope>
    <source>
        <strain evidence="7 9">DSM 22727</strain>
    </source>
</reference>
<dbReference type="GO" id="GO:0010181">
    <property type="term" value="F:FMN binding"/>
    <property type="evidence" value="ECO:0007669"/>
    <property type="project" value="InterPro"/>
</dbReference>
<evidence type="ECO:0000256" key="1">
    <source>
        <dbReference type="ARBA" id="ARBA00001917"/>
    </source>
</evidence>
<organism evidence="6 8">
    <name type="scientific">Nonlabens ulvanivorans</name>
    <name type="common">Persicivirga ulvanivorans</name>
    <dbReference type="NCBI Taxonomy" id="906888"/>
    <lineage>
        <taxon>Bacteria</taxon>
        <taxon>Pseudomonadati</taxon>
        <taxon>Bacteroidota</taxon>
        <taxon>Flavobacteriia</taxon>
        <taxon>Flavobacteriales</taxon>
        <taxon>Flavobacteriaceae</taxon>
        <taxon>Nonlabens</taxon>
    </lineage>
</organism>
<dbReference type="Gene3D" id="2.30.110.10">
    <property type="entry name" value="Electron Transport, Fmn-binding Protein, Chain A"/>
    <property type="match status" value="1"/>
</dbReference>
<sequence>MKLDPKDTKTAHLHSVMLGAVQPRPIAFASTIDEDGNVNLSPYSFFNVFSANPPIMIFSPARRVRDNSIKHTLINARATGEVVINIVNYDIVQQMSLSSTEYGADVDEFVKSGLTAVASDMIAPPRVAESPVQFECKVKEIVELGQEGGAGNLIICEVVMVHVNDEVLDEDGKIDQVKIDTVARMGGNWYCRSKDAMFEVPKPLATLGVGVDALPDHARNSTILTGNDLGKLGNIEAIPDRESVIAYAKAEKLSILDNKEKHIRAQELILEGNIIDAWKIILL</sequence>
<evidence type="ECO:0000256" key="3">
    <source>
        <dbReference type="ARBA" id="ARBA00022643"/>
    </source>
</evidence>
<dbReference type="SUPFAM" id="SSF50475">
    <property type="entry name" value="FMN-binding split barrel"/>
    <property type="match status" value="1"/>
</dbReference>
<dbReference type="Proteomes" id="UP000239997">
    <property type="component" value="Unassembled WGS sequence"/>
</dbReference>
<evidence type="ECO:0000259" key="5">
    <source>
        <dbReference type="SMART" id="SM00903"/>
    </source>
</evidence>
<evidence type="ECO:0000313" key="8">
    <source>
        <dbReference type="Proteomes" id="UP000028531"/>
    </source>
</evidence>
<dbReference type="PANTHER" id="PTHR33798">
    <property type="entry name" value="FLAVOPROTEIN OXYGENASE"/>
    <property type="match status" value="1"/>
</dbReference>
<dbReference type="RefSeq" id="WP_036582895.1">
    <property type="nucleotide sequence ID" value="NZ_CP136694.1"/>
</dbReference>
<reference evidence="6 8" key="1">
    <citation type="submission" date="2014-07" db="EMBL/GenBank/DDBJ databases">
        <title>Draft genome sequence of Nonlabens ulvanivorans, an ulvan degrading bacterium.</title>
        <authorList>
            <person name="Kopel M."/>
            <person name="Helbert W."/>
            <person name="Henrissat B."/>
            <person name="Doniger T."/>
            <person name="Banin E."/>
        </authorList>
    </citation>
    <scope>NUCLEOTIDE SEQUENCE [LARGE SCALE GENOMIC DNA]</scope>
    <source>
        <strain evidence="6 8">PLR</strain>
    </source>
</reference>
<evidence type="ECO:0000313" key="6">
    <source>
        <dbReference type="EMBL" id="KEZ92279.1"/>
    </source>
</evidence>
<comment type="similarity">
    <text evidence="4">Belongs to the flavoredoxin family.</text>
</comment>
<comment type="cofactor">
    <cofactor evidence="1">
        <name>FMN</name>
        <dbReference type="ChEBI" id="CHEBI:58210"/>
    </cofactor>
</comment>
<dbReference type="SMART" id="SM00903">
    <property type="entry name" value="Flavin_Reduct"/>
    <property type="match status" value="1"/>
</dbReference>
<proteinExistence type="inferred from homology"/>
<protein>
    <submittedName>
        <fullName evidence="6 7">Flavin reductase</fullName>
    </submittedName>
</protein>
<keyword evidence="3" id="KW-0288">FMN</keyword>
<evidence type="ECO:0000256" key="2">
    <source>
        <dbReference type="ARBA" id="ARBA00022630"/>
    </source>
</evidence>
<dbReference type="GO" id="GO:0016646">
    <property type="term" value="F:oxidoreductase activity, acting on the CH-NH group of donors, NAD or NADP as acceptor"/>
    <property type="evidence" value="ECO:0007669"/>
    <property type="project" value="UniProtKB-ARBA"/>
</dbReference>
<feature type="domain" description="Flavin reductase like" evidence="5">
    <location>
        <begin position="20"/>
        <end position="176"/>
    </location>
</feature>
<accession>A0A084JTJ5</accession>
<evidence type="ECO:0000313" key="7">
    <source>
        <dbReference type="EMBL" id="PRX15112.1"/>
    </source>
</evidence>
<evidence type="ECO:0000256" key="4">
    <source>
        <dbReference type="ARBA" id="ARBA00038054"/>
    </source>
</evidence>
<dbReference type="AlphaFoldDB" id="A0A084JTJ5"/>
<dbReference type="PANTHER" id="PTHR33798:SF5">
    <property type="entry name" value="FLAVIN REDUCTASE LIKE DOMAIN-CONTAINING PROTEIN"/>
    <property type="match status" value="1"/>
</dbReference>